<feature type="transmembrane region" description="Helical" evidence="8">
    <location>
        <begin position="200"/>
        <end position="216"/>
    </location>
</feature>
<dbReference type="InterPro" id="IPR047462">
    <property type="entry name" value="Dpy19"/>
</dbReference>
<keyword evidence="3" id="KW-0328">Glycosyltransferase</keyword>
<feature type="transmembrane region" description="Helical" evidence="8">
    <location>
        <begin position="246"/>
        <end position="263"/>
    </location>
</feature>
<gene>
    <name evidence="9" type="primary">Necator_chrIII.g11789</name>
    <name evidence="9" type="ORF">RB195_011024</name>
</gene>
<evidence type="ECO:0000256" key="7">
    <source>
        <dbReference type="ARBA" id="ARBA00023136"/>
    </source>
</evidence>
<reference evidence="9 10" key="1">
    <citation type="submission" date="2023-08" db="EMBL/GenBank/DDBJ databases">
        <title>A Necator americanus chromosomal reference genome.</title>
        <authorList>
            <person name="Ilik V."/>
            <person name="Petrzelkova K.J."/>
            <person name="Pardy F."/>
            <person name="Fuh T."/>
            <person name="Niatou-Singa F.S."/>
            <person name="Gouil Q."/>
            <person name="Baker L."/>
            <person name="Ritchie M.E."/>
            <person name="Jex A.R."/>
            <person name="Gazzola D."/>
            <person name="Li H."/>
            <person name="Toshio Fujiwara R."/>
            <person name="Zhan B."/>
            <person name="Aroian R.V."/>
            <person name="Pafco B."/>
            <person name="Schwarz E.M."/>
        </authorList>
    </citation>
    <scope>NUCLEOTIDE SEQUENCE [LARGE SCALE GENOMIC DNA]</scope>
    <source>
        <strain evidence="9 10">Aroian</strain>
        <tissue evidence="9">Whole animal</tissue>
    </source>
</reference>
<feature type="transmembrane region" description="Helical" evidence="8">
    <location>
        <begin position="293"/>
        <end position="310"/>
    </location>
</feature>
<dbReference type="PANTHER" id="PTHR31488">
    <property type="entry name" value="DPY-19-LIKE 1, LIKE (H. SAPIENS)"/>
    <property type="match status" value="1"/>
</dbReference>
<accession>A0ABR1D0M2</accession>
<evidence type="ECO:0000256" key="5">
    <source>
        <dbReference type="ARBA" id="ARBA00022692"/>
    </source>
</evidence>
<feature type="transmembrane region" description="Helical" evidence="8">
    <location>
        <begin position="394"/>
        <end position="412"/>
    </location>
</feature>
<comment type="caution">
    <text evidence="9">The sequence shown here is derived from an EMBL/GenBank/DDBJ whole genome shotgun (WGS) entry which is preliminary data.</text>
</comment>
<evidence type="ECO:0000313" key="10">
    <source>
        <dbReference type="Proteomes" id="UP001303046"/>
    </source>
</evidence>
<evidence type="ECO:0000256" key="3">
    <source>
        <dbReference type="ARBA" id="ARBA00022676"/>
    </source>
</evidence>
<organism evidence="9 10">
    <name type="scientific">Necator americanus</name>
    <name type="common">Human hookworm</name>
    <dbReference type="NCBI Taxonomy" id="51031"/>
    <lineage>
        <taxon>Eukaryota</taxon>
        <taxon>Metazoa</taxon>
        <taxon>Ecdysozoa</taxon>
        <taxon>Nematoda</taxon>
        <taxon>Chromadorea</taxon>
        <taxon>Rhabditida</taxon>
        <taxon>Rhabditina</taxon>
        <taxon>Rhabditomorpha</taxon>
        <taxon>Strongyloidea</taxon>
        <taxon>Ancylostomatidae</taxon>
        <taxon>Bunostominae</taxon>
        <taxon>Necator</taxon>
    </lineage>
</organism>
<feature type="transmembrane region" description="Helical" evidence="8">
    <location>
        <begin position="270"/>
        <end position="287"/>
    </location>
</feature>
<sequence>MSNRRCRVDDEDAIVFSVLNTRHLSTLFENDRHFSHLADFEREMAYRTEMGLYFSYYKTIINAPSFLDGLQQITHDNVTEYGHTINTLKRFNLYPEVLLSFVYRQFRALTNGLGWKMERCWTVNRGELSPVESCEGVGNSHYFYINHVFALAGTTAGWIFLLGILVSDSLLGGLVAVLAFAFNHGEATRVQWTPPLRESFAFPMIIAQIAVVTYILKNQCSGALYSMAVALFGIFAMLFWQFTQFAFFTQVGCLFIVYAFDFVPRRTMETLLNAHLVTFVVACLMLFGNEMLLTSLYIASIMASLILVQMDPILDKISFRPLYVAVSSSCFVAATLGIKIGISKLLQIEDDAHISDILRSKFSNYSTFHTRLYTCSAEFDFIPFETLQKLSATWLIPCAFLGVFVFVIYFFFTERNELLWRSKVKGKPHSEVFYNAVQTFCYSMMALLVMRLKLFMTPHLCICCTILANNEIFRAIKIALDKRIHAVLVVGMIAAMAFEGNANIEKQLRIKGEYSNPEQEQLFDWILKKTKPNDVFCGTMPVMANVKLSTLRPILNHPHYEDVGIRERTKKVYAIFSRKPIHEVHGTLKQMGANYLVFQLFNCATEPNKPYCAYRGMWDEDDKENIGRVSNCDLINAAVTQHSPEVIHPFSIVYSRKHNYIVLKI</sequence>
<evidence type="ECO:0000256" key="2">
    <source>
        <dbReference type="ARBA" id="ARBA00008744"/>
    </source>
</evidence>
<keyword evidence="10" id="KW-1185">Reference proteome</keyword>
<dbReference type="EMBL" id="JAVFWL010000003">
    <property type="protein sequence ID" value="KAK6744073.1"/>
    <property type="molecule type" value="Genomic_DNA"/>
</dbReference>
<proteinExistence type="inferred from homology"/>
<keyword evidence="5 8" id="KW-0812">Transmembrane</keyword>
<evidence type="ECO:0000256" key="4">
    <source>
        <dbReference type="ARBA" id="ARBA00022679"/>
    </source>
</evidence>
<feature type="transmembrane region" description="Helical" evidence="8">
    <location>
        <begin position="322"/>
        <end position="342"/>
    </location>
</feature>
<keyword evidence="4" id="KW-0808">Transferase</keyword>
<feature type="transmembrane region" description="Helical" evidence="8">
    <location>
        <begin position="432"/>
        <end position="450"/>
    </location>
</feature>
<evidence type="ECO:0000313" key="9">
    <source>
        <dbReference type="EMBL" id="KAK6744073.1"/>
    </source>
</evidence>
<protein>
    <submittedName>
        <fullName evidence="9">Uncharacterized protein</fullName>
    </submittedName>
</protein>
<evidence type="ECO:0000256" key="6">
    <source>
        <dbReference type="ARBA" id="ARBA00022989"/>
    </source>
</evidence>
<comment type="subcellular location">
    <subcellularLocation>
        <location evidence="1">Membrane</location>
        <topology evidence="1">Multi-pass membrane protein</topology>
    </subcellularLocation>
</comment>
<dbReference type="Pfam" id="PF10034">
    <property type="entry name" value="Dpy19"/>
    <property type="match status" value="1"/>
</dbReference>
<dbReference type="Proteomes" id="UP001303046">
    <property type="component" value="Unassembled WGS sequence"/>
</dbReference>
<comment type="similarity">
    <text evidence="2">Belongs to the dpy-19 family.</text>
</comment>
<dbReference type="InterPro" id="IPR018732">
    <property type="entry name" value="Dpy-19/Dpy-19-like"/>
</dbReference>
<evidence type="ECO:0000256" key="8">
    <source>
        <dbReference type="SAM" id="Phobius"/>
    </source>
</evidence>
<keyword evidence="7 8" id="KW-0472">Membrane</keyword>
<feature type="transmembrane region" description="Helical" evidence="8">
    <location>
        <begin position="158"/>
        <end position="180"/>
    </location>
</feature>
<dbReference type="PANTHER" id="PTHR31488:SF1">
    <property type="entry name" value="C-MANNOSYLTRANSFERASE DPY19L1"/>
    <property type="match status" value="1"/>
</dbReference>
<keyword evidence="6 8" id="KW-1133">Transmembrane helix</keyword>
<name>A0ABR1D0M2_NECAM</name>
<feature type="transmembrane region" description="Helical" evidence="8">
    <location>
        <begin position="223"/>
        <end position="240"/>
    </location>
</feature>
<dbReference type="CDD" id="cd20177">
    <property type="entry name" value="Dpy19"/>
    <property type="match status" value="1"/>
</dbReference>
<evidence type="ECO:0000256" key="1">
    <source>
        <dbReference type="ARBA" id="ARBA00004141"/>
    </source>
</evidence>